<organism evidence="2 3">
    <name type="scientific">Deinococcus radiotolerans</name>
    <dbReference type="NCBI Taxonomy" id="1309407"/>
    <lineage>
        <taxon>Bacteria</taxon>
        <taxon>Thermotogati</taxon>
        <taxon>Deinococcota</taxon>
        <taxon>Deinococci</taxon>
        <taxon>Deinococcales</taxon>
        <taxon>Deinococcaceae</taxon>
        <taxon>Deinococcus</taxon>
    </lineage>
</organism>
<dbReference type="Pfam" id="PF12728">
    <property type="entry name" value="HTH_17"/>
    <property type="match status" value="1"/>
</dbReference>
<name>A0ABQ2FEQ2_9DEIO</name>
<dbReference type="InterPro" id="IPR010093">
    <property type="entry name" value="SinI_DNA-bd"/>
</dbReference>
<protein>
    <recommendedName>
        <fullName evidence="1">Helix-turn-helix domain-containing protein</fullName>
    </recommendedName>
</protein>
<accession>A0ABQ2FEQ2</accession>
<evidence type="ECO:0000313" key="2">
    <source>
        <dbReference type="EMBL" id="GGK90985.1"/>
    </source>
</evidence>
<reference evidence="3" key="1">
    <citation type="journal article" date="2019" name="Int. J. Syst. Evol. Microbiol.">
        <title>The Global Catalogue of Microorganisms (GCM) 10K type strain sequencing project: providing services to taxonomists for standard genome sequencing and annotation.</title>
        <authorList>
            <consortium name="The Broad Institute Genomics Platform"/>
            <consortium name="The Broad Institute Genome Sequencing Center for Infectious Disease"/>
            <person name="Wu L."/>
            <person name="Ma J."/>
        </authorList>
    </citation>
    <scope>NUCLEOTIDE SEQUENCE [LARGE SCALE GENOMIC DNA]</scope>
    <source>
        <strain evidence="3">JCM 19173</strain>
    </source>
</reference>
<sequence>MDSNLSKPAYSIAELPDLLGIGHTSAYALVRSGQIPSVRVGRRHVIPAASIRAFLSRASGQNG</sequence>
<dbReference type="NCBIfam" id="TIGR01764">
    <property type="entry name" value="excise"/>
    <property type="match status" value="1"/>
</dbReference>
<comment type="caution">
    <text evidence="2">The sequence shown here is derived from an EMBL/GenBank/DDBJ whole genome shotgun (WGS) entry which is preliminary data.</text>
</comment>
<feature type="domain" description="Helix-turn-helix" evidence="1">
    <location>
        <begin position="10"/>
        <end position="58"/>
    </location>
</feature>
<keyword evidence="3" id="KW-1185">Reference proteome</keyword>
<dbReference type="Proteomes" id="UP000604341">
    <property type="component" value="Unassembled WGS sequence"/>
</dbReference>
<proteinExistence type="predicted"/>
<dbReference type="EMBL" id="BMPE01000001">
    <property type="protein sequence ID" value="GGK90985.1"/>
    <property type="molecule type" value="Genomic_DNA"/>
</dbReference>
<evidence type="ECO:0000313" key="3">
    <source>
        <dbReference type="Proteomes" id="UP000604341"/>
    </source>
</evidence>
<evidence type="ECO:0000259" key="1">
    <source>
        <dbReference type="Pfam" id="PF12728"/>
    </source>
</evidence>
<dbReference type="RefSeq" id="WP_189067544.1">
    <property type="nucleotide sequence ID" value="NZ_BMPE01000001.1"/>
</dbReference>
<dbReference type="InterPro" id="IPR041657">
    <property type="entry name" value="HTH_17"/>
</dbReference>
<gene>
    <name evidence="2" type="ORF">GCM10010844_06940</name>
</gene>